<organism evidence="1 2">
    <name type="scientific">Yersinia bercovieri ATCC 43970</name>
    <dbReference type="NCBI Taxonomy" id="349968"/>
    <lineage>
        <taxon>Bacteria</taxon>
        <taxon>Pseudomonadati</taxon>
        <taxon>Pseudomonadota</taxon>
        <taxon>Gammaproteobacteria</taxon>
        <taxon>Enterobacterales</taxon>
        <taxon>Yersiniaceae</taxon>
        <taxon>Yersinia</taxon>
    </lineage>
</organism>
<evidence type="ECO:0000313" key="1">
    <source>
        <dbReference type="EMBL" id="EEQ04729.1"/>
    </source>
</evidence>
<reference evidence="1" key="1">
    <citation type="submission" date="2008-12" db="EMBL/GenBank/DDBJ databases">
        <title>Annotation of the Yersinia bercovieri ATCC 43970 genome.</title>
        <authorList>
            <person name="Read T.D."/>
            <person name="Akmal A."/>
            <person name="Bishop-Lilly K."/>
            <person name="Chen P.E."/>
            <person name="Cook C."/>
            <person name="Kiley M.P."/>
            <person name="Lentz S."/>
            <person name="Mateczun A."/>
            <person name="Nagarajan N."/>
            <person name="Nolan N."/>
            <person name="Osborne B.I."/>
            <person name="Pop M."/>
            <person name="Sozhamannan S."/>
            <person name="Stewart A.C."/>
            <person name="Sulakvelidze A."/>
            <person name="Thomason B."/>
            <person name="Willner K."/>
            <person name="Zwick M.E."/>
        </authorList>
    </citation>
    <scope>NUCLEOTIDE SEQUENCE [LARGE SCALE GENOMIC DNA]</scope>
    <source>
        <strain evidence="1">ATCC 43970</strain>
    </source>
</reference>
<name>A0ABM9XTN4_YERBE</name>
<sequence length="39" mass="4249">MICNILAGEKIIKPIPFLMQNIPGALTGASTFIEYNNIV</sequence>
<dbReference type="EMBL" id="AALC02000123">
    <property type="protein sequence ID" value="EEQ04729.1"/>
    <property type="molecule type" value="Genomic_DNA"/>
</dbReference>
<protein>
    <submittedName>
        <fullName evidence="1">Uncharacterized protein</fullName>
    </submittedName>
</protein>
<keyword evidence="2" id="KW-1185">Reference proteome</keyword>
<proteinExistence type="predicted"/>
<dbReference type="Proteomes" id="UP000010319">
    <property type="component" value="Unassembled WGS sequence"/>
</dbReference>
<comment type="caution">
    <text evidence="1">The sequence shown here is derived from an EMBL/GenBank/DDBJ whole genome shotgun (WGS) entry which is preliminary data.</text>
</comment>
<accession>A0ABM9XTN4</accession>
<evidence type="ECO:0000313" key="2">
    <source>
        <dbReference type="Proteomes" id="UP000010319"/>
    </source>
</evidence>
<gene>
    <name evidence="1" type="ORF">yberc0001_39020</name>
</gene>